<evidence type="ECO:0000259" key="2">
    <source>
        <dbReference type="Pfam" id="PF13482"/>
    </source>
</evidence>
<dbReference type="SUPFAM" id="SSF53098">
    <property type="entry name" value="Ribonuclease H-like"/>
    <property type="match status" value="1"/>
</dbReference>
<dbReference type="InterPro" id="IPR022765">
    <property type="entry name" value="Dna2/Cas4_DUF83"/>
</dbReference>
<dbReference type="Proteomes" id="UP000176598">
    <property type="component" value="Unassembled WGS sequence"/>
</dbReference>
<protein>
    <submittedName>
        <fullName evidence="3">Uncharacterized protein</fullName>
    </submittedName>
</protein>
<evidence type="ECO:0000313" key="4">
    <source>
        <dbReference type="Proteomes" id="UP000176598"/>
    </source>
</evidence>
<dbReference type="InterPro" id="IPR038720">
    <property type="entry name" value="YprB_RNase_H-like_dom"/>
</dbReference>
<organism evidence="3 4">
    <name type="scientific">Candidatus Uhrbacteria bacterium RIFCSPHIGHO2_12_FULL_57_11</name>
    <dbReference type="NCBI Taxonomy" id="1802398"/>
    <lineage>
        <taxon>Bacteria</taxon>
        <taxon>Candidatus Uhriibacteriota</taxon>
    </lineage>
</organism>
<gene>
    <name evidence="3" type="ORF">A3F28_02410</name>
</gene>
<feature type="domain" description="DUF83" evidence="1">
    <location>
        <begin position="119"/>
        <end position="203"/>
    </location>
</feature>
<dbReference type="AlphaFoldDB" id="A0A1F7UMR9"/>
<dbReference type="EMBL" id="MGEG01000011">
    <property type="protein sequence ID" value="OGL79535.1"/>
    <property type="molecule type" value="Genomic_DNA"/>
</dbReference>
<dbReference type="Pfam" id="PF13482">
    <property type="entry name" value="RNase_H_2"/>
    <property type="match status" value="1"/>
</dbReference>
<evidence type="ECO:0000259" key="1">
    <source>
        <dbReference type="Pfam" id="PF01930"/>
    </source>
</evidence>
<proteinExistence type="predicted"/>
<dbReference type="NCBIfam" id="TIGR03491">
    <property type="entry name" value="TM0106 family RecB-like putative nuclease"/>
    <property type="match status" value="1"/>
</dbReference>
<sequence>MPRRKKIPHITAETFFQYVTCPSWVWYEVYGKKSEKKEPSGMMKFIMDEGVKHEKKVIADYKFEEVKLTDQDEAFLRTAELMKAGKNIYQGTLIDGRWAGRPDFLLRCEGNSKFGNYFYVPYDIKSSREIKTVQKFQLTFYALLLEKIQGVRPQKGHIINIDKQVLEFDIDDFLEEFHLTLAAIEKILAGEKPPPFLAGDCKKSPWGSKCVEEVVSCNDISLVYRLKRKEWEKFQEAGVKTITLLADMDFDEISDRLPGIRPGRLETIRSQAVALTRKEPIILEAAEFPEADEEIYFDIEGDPLLGVEYLFGCLVVSKPTTKRGKEKISYKKFLAANPKDEGQAWKQFIAFISKRKNAVVYHYGSYERTVIARMSARFPATARAGERLLEQMMDILRITSRSVAFPVYFYSLKDIARFLGFRWRHPESSGANSIVWYQDWLKGKDRAILKRIVDYNEDDVRATKVLKDWLAKNAGEK</sequence>
<evidence type="ECO:0000313" key="3">
    <source>
        <dbReference type="EMBL" id="OGL79535.1"/>
    </source>
</evidence>
<dbReference type="InterPro" id="IPR011604">
    <property type="entry name" value="PDDEXK-like_dom_sf"/>
</dbReference>
<comment type="caution">
    <text evidence="3">The sequence shown here is derived from an EMBL/GenBank/DDBJ whole genome shotgun (WGS) entry which is preliminary data.</text>
</comment>
<accession>A0A1F7UMR9</accession>
<dbReference type="Gene3D" id="3.90.320.10">
    <property type="match status" value="1"/>
</dbReference>
<dbReference type="Pfam" id="PF01930">
    <property type="entry name" value="Cas_Cas4"/>
    <property type="match status" value="1"/>
</dbReference>
<dbReference type="InterPro" id="IPR012337">
    <property type="entry name" value="RNaseH-like_sf"/>
</dbReference>
<name>A0A1F7UMR9_9BACT</name>
<reference evidence="3 4" key="1">
    <citation type="journal article" date="2016" name="Nat. Commun.">
        <title>Thousands of microbial genomes shed light on interconnected biogeochemical processes in an aquifer system.</title>
        <authorList>
            <person name="Anantharaman K."/>
            <person name="Brown C.T."/>
            <person name="Hug L.A."/>
            <person name="Sharon I."/>
            <person name="Castelle C.J."/>
            <person name="Probst A.J."/>
            <person name="Thomas B.C."/>
            <person name="Singh A."/>
            <person name="Wilkins M.J."/>
            <person name="Karaoz U."/>
            <person name="Brodie E.L."/>
            <person name="Williams K.H."/>
            <person name="Hubbard S.S."/>
            <person name="Banfield J.F."/>
        </authorList>
    </citation>
    <scope>NUCLEOTIDE SEQUENCE [LARGE SCALE GENOMIC DNA]</scope>
</reference>
<dbReference type="InterPro" id="IPR019993">
    <property type="entry name" value="RecB_nuclease_TM0106_put"/>
</dbReference>
<feature type="domain" description="YprB ribonuclease H-like" evidence="2">
    <location>
        <begin position="295"/>
        <end position="470"/>
    </location>
</feature>